<protein>
    <submittedName>
        <fullName evidence="2">Uncharacterized protein</fullName>
    </submittedName>
</protein>
<dbReference type="PROSITE" id="PS51257">
    <property type="entry name" value="PROKAR_LIPOPROTEIN"/>
    <property type="match status" value="1"/>
</dbReference>
<dbReference type="AlphaFoldDB" id="A0A1H4D8N5"/>
<accession>A0A1H4D8N5</accession>
<keyword evidence="1" id="KW-0472">Membrane</keyword>
<keyword evidence="3" id="KW-1185">Reference proteome</keyword>
<keyword evidence="1" id="KW-0812">Transmembrane</keyword>
<reference evidence="3" key="1">
    <citation type="submission" date="2016-10" db="EMBL/GenBank/DDBJ databases">
        <authorList>
            <person name="Varghese N."/>
            <person name="Submissions S."/>
        </authorList>
    </citation>
    <scope>NUCLEOTIDE SEQUENCE [LARGE SCALE GENOMIC DNA]</scope>
    <source>
        <strain evidence="3">KPR-1</strain>
    </source>
</reference>
<gene>
    <name evidence="2" type="ORF">SAMN02910418_02187</name>
</gene>
<evidence type="ECO:0000256" key="1">
    <source>
        <dbReference type="SAM" id="Phobius"/>
    </source>
</evidence>
<name>A0A1H4D8N5_9ACTO</name>
<feature type="transmembrane region" description="Helical" evidence="1">
    <location>
        <begin position="9"/>
        <end position="31"/>
    </location>
</feature>
<dbReference type="EMBL" id="FNQV01000015">
    <property type="protein sequence ID" value="SEA69125.1"/>
    <property type="molecule type" value="Genomic_DNA"/>
</dbReference>
<sequence>MCVCRGLRFFWFYCVVVVACVVSLVAVVGVVPVGGVPSGGGEVDGAVASVVVDEGAEVVDFAGAMVAARARGERVEVSGERTEASETWVNPDGTVSVRQWAAPVRFRDGEGVWQEIDTRLVKQGGVAGPVSVPGDVVLSLGDSSAGLSDVVGLSSGDGWRVAFGWQGVVPVPVLEGSRARYGDVFAGVDLLIDASRDGFEQSFEVRDVESLLAAGEVVGDEVVLRVPMRLEGVQAREGGQGVIEFVDASGEVVSVLVAPEAWDSSADDRVGGVVSSVPVSMGFEVVGDGVIEVSLGVSYAWVVDESRVYPVVVDPTYAKLSVKAAFDTYVMSGTTADRSMREDVLVGAWDGRNAARGLMNFSSSAVRGVDVVSAQLHVFETWSYSCSARPVQVWRAGGVASSASRWTNQPPLVAKVGEVMLQ</sequence>
<keyword evidence="1" id="KW-1133">Transmembrane helix</keyword>
<evidence type="ECO:0000313" key="2">
    <source>
        <dbReference type="EMBL" id="SEA69125.1"/>
    </source>
</evidence>
<proteinExistence type="predicted"/>
<dbReference type="Proteomes" id="UP000199288">
    <property type="component" value="Unassembled WGS sequence"/>
</dbReference>
<organism evidence="2 3">
    <name type="scientific">Bowdeniella nasicola</name>
    <dbReference type="NCBI Taxonomy" id="208480"/>
    <lineage>
        <taxon>Bacteria</taxon>
        <taxon>Bacillati</taxon>
        <taxon>Actinomycetota</taxon>
        <taxon>Actinomycetes</taxon>
        <taxon>Actinomycetales</taxon>
        <taxon>Actinomycetaceae</taxon>
        <taxon>Bowdeniella</taxon>
    </lineage>
</organism>
<evidence type="ECO:0000313" key="3">
    <source>
        <dbReference type="Proteomes" id="UP000199288"/>
    </source>
</evidence>